<comment type="caution">
    <text evidence="1">The sequence shown here is derived from an EMBL/GenBank/DDBJ whole genome shotgun (WGS) entry which is preliminary data.</text>
</comment>
<proteinExistence type="predicted"/>
<dbReference type="EMBL" id="CM044707">
    <property type="protein sequence ID" value="KAI5652996.1"/>
    <property type="molecule type" value="Genomic_DNA"/>
</dbReference>
<reference evidence="2" key="1">
    <citation type="journal article" date="2023" name="Nat. Plants">
        <title>Single-cell RNA sequencing provides a high-resolution roadmap for understanding the multicellular compartmentation of specialized metabolism.</title>
        <authorList>
            <person name="Sun S."/>
            <person name="Shen X."/>
            <person name="Li Y."/>
            <person name="Li Y."/>
            <person name="Wang S."/>
            <person name="Li R."/>
            <person name="Zhang H."/>
            <person name="Shen G."/>
            <person name="Guo B."/>
            <person name="Wei J."/>
            <person name="Xu J."/>
            <person name="St-Pierre B."/>
            <person name="Chen S."/>
            <person name="Sun C."/>
        </authorList>
    </citation>
    <scope>NUCLEOTIDE SEQUENCE [LARGE SCALE GENOMIC DNA]</scope>
</reference>
<dbReference type="Proteomes" id="UP001060085">
    <property type="component" value="Linkage Group LG07"/>
</dbReference>
<organism evidence="1 2">
    <name type="scientific">Catharanthus roseus</name>
    <name type="common">Madagascar periwinkle</name>
    <name type="synonym">Vinca rosea</name>
    <dbReference type="NCBI Taxonomy" id="4058"/>
    <lineage>
        <taxon>Eukaryota</taxon>
        <taxon>Viridiplantae</taxon>
        <taxon>Streptophyta</taxon>
        <taxon>Embryophyta</taxon>
        <taxon>Tracheophyta</taxon>
        <taxon>Spermatophyta</taxon>
        <taxon>Magnoliopsida</taxon>
        <taxon>eudicotyledons</taxon>
        <taxon>Gunneridae</taxon>
        <taxon>Pentapetalae</taxon>
        <taxon>asterids</taxon>
        <taxon>lamiids</taxon>
        <taxon>Gentianales</taxon>
        <taxon>Apocynaceae</taxon>
        <taxon>Rauvolfioideae</taxon>
        <taxon>Vinceae</taxon>
        <taxon>Catharanthinae</taxon>
        <taxon>Catharanthus</taxon>
    </lineage>
</organism>
<protein>
    <submittedName>
        <fullName evidence="1">Uncharacterized protein</fullName>
    </submittedName>
</protein>
<name>A0ACC0A0F4_CATRO</name>
<accession>A0ACC0A0F4</accession>
<evidence type="ECO:0000313" key="2">
    <source>
        <dbReference type="Proteomes" id="UP001060085"/>
    </source>
</evidence>
<sequence>MEGLEQQLSYLAKDMGHLKREEASSNKLVEETSVDIECIIINGHMEGNRFRTRHDYNDRSYKKTPRNKVINGWNYVKREERFHKGRGNIEIFHNGYDYYEHSYGGKNMYDEQNDSYIYRGYNYKRSSQTLGTTSRPLSYNNLKLPLLWGNFGPYDYEA</sequence>
<gene>
    <name evidence="1" type="ORF">M9H77_30183</name>
</gene>
<keyword evidence="2" id="KW-1185">Reference proteome</keyword>
<evidence type="ECO:0000313" key="1">
    <source>
        <dbReference type="EMBL" id="KAI5652996.1"/>
    </source>
</evidence>